<evidence type="ECO:0000256" key="1">
    <source>
        <dbReference type="SAM" id="MobiDB-lite"/>
    </source>
</evidence>
<evidence type="ECO:0000259" key="2">
    <source>
        <dbReference type="Pfam" id="PF06745"/>
    </source>
</evidence>
<dbReference type="Gene3D" id="3.40.50.300">
    <property type="entry name" value="P-loop containing nucleotide triphosphate hydrolases"/>
    <property type="match status" value="1"/>
</dbReference>
<feature type="domain" description="KaiC-like" evidence="2">
    <location>
        <begin position="9"/>
        <end position="189"/>
    </location>
</feature>
<feature type="compositionally biased region" description="Pro residues" evidence="1">
    <location>
        <begin position="292"/>
        <end position="310"/>
    </location>
</feature>
<comment type="caution">
    <text evidence="3">The sequence shown here is derived from an EMBL/GenBank/DDBJ whole genome shotgun (WGS) entry which is preliminary data.</text>
</comment>
<proteinExistence type="predicted"/>
<dbReference type="InterPro" id="IPR014774">
    <property type="entry name" value="KaiC-like_dom"/>
</dbReference>
<feature type="region of interest" description="Disordered" evidence="1">
    <location>
        <begin position="282"/>
        <end position="313"/>
    </location>
</feature>
<sequence>MSSVLTLSPSGLPAVDRQWGGFDAGATYLLVGTGGAGRSALQAARATVDGGGACLLLSPRSPDELAETGRGVGFDLAAAHGSGLLHPLRIPTAAALAERGSDDLEAAYRGLIGLVRSQSPARVVVEDATPLVQFDSAERLEEAFAGLAASLRALGSTLVVGLGAPADGASDEALDVVRRVADGVVRVGEDGELTLDPAPNAAPPDDERVGTPFLSEVVFDAPADGARSGGAVSPQGAGAKAAPAPPAAVIAPPAVDPALLHAGDGLPGVDPADALLEQGYLADSSGDGQSSPPAPAPPAVAPAPPEPAPESPDAAFRSALADAFQARSADAPFLVVAVRMEPAAPEAAHFADVAAAVGRSLPNAAHLLTDDDRKRLIVLLPAAGAEAGQALFEALRADLRQSVGAPAEATLRAISAVTIPDAQPFETPADLMAYAFDS</sequence>
<dbReference type="Pfam" id="PF06745">
    <property type="entry name" value="ATPase"/>
    <property type="match status" value="1"/>
</dbReference>
<dbReference type="SUPFAM" id="SSF52540">
    <property type="entry name" value="P-loop containing nucleoside triphosphate hydrolases"/>
    <property type="match status" value="1"/>
</dbReference>
<organism evidence="3 4">
    <name type="scientific">Rubrivirga litoralis</name>
    <dbReference type="NCBI Taxonomy" id="3075598"/>
    <lineage>
        <taxon>Bacteria</taxon>
        <taxon>Pseudomonadati</taxon>
        <taxon>Rhodothermota</taxon>
        <taxon>Rhodothermia</taxon>
        <taxon>Rhodothermales</taxon>
        <taxon>Rubricoccaceae</taxon>
        <taxon>Rubrivirga</taxon>
    </lineage>
</organism>
<reference evidence="3 4" key="1">
    <citation type="submission" date="2023-09" db="EMBL/GenBank/DDBJ databases">
        <authorList>
            <person name="Rey-Velasco X."/>
        </authorList>
    </citation>
    <scope>NUCLEOTIDE SEQUENCE [LARGE SCALE GENOMIC DNA]</scope>
    <source>
        <strain evidence="3 4">F394</strain>
    </source>
</reference>
<keyword evidence="4" id="KW-1185">Reference proteome</keyword>
<gene>
    <name evidence="3" type="ORF">RM540_04275</name>
</gene>
<evidence type="ECO:0000313" key="4">
    <source>
        <dbReference type="Proteomes" id="UP001267426"/>
    </source>
</evidence>
<dbReference type="EMBL" id="JAVRHT010000006">
    <property type="protein sequence ID" value="MDT0630957.1"/>
    <property type="molecule type" value="Genomic_DNA"/>
</dbReference>
<dbReference type="Proteomes" id="UP001267426">
    <property type="component" value="Unassembled WGS sequence"/>
</dbReference>
<dbReference type="RefSeq" id="WP_311662294.1">
    <property type="nucleotide sequence ID" value="NZ_JAVRHT010000006.1"/>
</dbReference>
<accession>A0ABU3BNU4</accession>
<protein>
    <submittedName>
        <fullName evidence="3">ATPase domain-containing protein</fullName>
    </submittedName>
</protein>
<evidence type="ECO:0000313" key="3">
    <source>
        <dbReference type="EMBL" id="MDT0630957.1"/>
    </source>
</evidence>
<name>A0ABU3BNU4_9BACT</name>
<dbReference type="InterPro" id="IPR027417">
    <property type="entry name" value="P-loop_NTPase"/>
</dbReference>